<feature type="domain" description="Protein kinase" evidence="10">
    <location>
        <begin position="12"/>
        <end position="262"/>
    </location>
</feature>
<evidence type="ECO:0000256" key="8">
    <source>
        <dbReference type="SAM" id="MobiDB-lite"/>
    </source>
</evidence>
<dbReference type="GO" id="GO:0005524">
    <property type="term" value="F:ATP binding"/>
    <property type="evidence" value="ECO:0007669"/>
    <property type="project" value="UniProtKB-UniRule"/>
</dbReference>
<keyword evidence="6 7" id="KW-0067">ATP-binding</keyword>
<dbReference type="AlphaFoldDB" id="A0A1A2YY03"/>
<dbReference type="InterPro" id="IPR011009">
    <property type="entry name" value="Kinase-like_dom_sf"/>
</dbReference>
<dbReference type="SUPFAM" id="SSF56112">
    <property type="entry name" value="Protein kinase-like (PK-like)"/>
    <property type="match status" value="1"/>
</dbReference>
<dbReference type="PROSITE" id="PS00107">
    <property type="entry name" value="PROTEIN_KINASE_ATP"/>
    <property type="match status" value="1"/>
</dbReference>
<dbReference type="EMBL" id="LZKJ01000166">
    <property type="protein sequence ID" value="OBI42278.1"/>
    <property type="molecule type" value="Genomic_DNA"/>
</dbReference>
<evidence type="ECO:0000256" key="7">
    <source>
        <dbReference type="PROSITE-ProRule" id="PRU10141"/>
    </source>
</evidence>
<dbReference type="Gene3D" id="3.30.200.20">
    <property type="entry name" value="Phosphorylase Kinase, domain 1"/>
    <property type="match status" value="1"/>
</dbReference>
<dbReference type="PANTHER" id="PTHR43289">
    <property type="entry name" value="MITOGEN-ACTIVATED PROTEIN KINASE KINASE KINASE 20-RELATED"/>
    <property type="match status" value="1"/>
</dbReference>
<protein>
    <recommendedName>
        <fullName evidence="1">non-specific serine/threonine protein kinase</fullName>
        <ecNumber evidence="1">2.7.11.1</ecNumber>
    </recommendedName>
</protein>
<feature type="compositionally biased region" description="Pro residues" evidence="8">
    <location>
        <begin position="521"/>
        <end position="540"/>
    </location>
</feature>
<keyword evidence="5" id="KW-0418">Kinase</keyword>
<evidence type="ECO:0000313" key="11">
    <source>
        <dbReference type="EMBL" id="OBI42278.1"/>
    </source>
</evidence>
<reference evidence="12" key="1">
    <citation type="submission" date="2016-06" db="EMBL/GenBank/DDBJ databases">
        <authorList>
            <person name="Sutton G."/>
            <person name="Brinkac L."/>
            <person name="Sanka R."/>
            <person name="Adams M."/>
            <person name="Lau E."/>
            <person name="Sam S."/>
            <person name="Sreng N."/>
            <person name="Him V."/>
            <person name="Kerleguer A."/>
            <person name="Cheng S."/>
        </authorList>
    </citation>
    <scope>NUCLEOTIDE SEQUENCE [LARGE SCALE GENOMIC DNA]</scope>
    <source>
        <strain evidence="12">E861</strain>
    </source>
</reference>
<feature type="region of interest" description="Disordered" evidence="8">
    <location>
        <begin position="508"/>
        <end position="540"/>
    </location>
</feature>
<dbReference type="Pfam" id="PF00069">
    <property type="entry name" value="Pkinase"/>
    <property type="match status" value="1"/>
</dbReference>
<dbReference type="CDD" id="cd14014">
    <property type="entry name" value="STKc_PknB_like"/>
    <property type="match status" value="1"/>
</dbReference>
<dbReference type="Gene3D" id="1.10.510.10">
    <property type="entry name" value="Transferase(Phosphotransferase) domain 1"/>
    <property type="match status" value="1"/>
</dbReference>
<dbReference type="InterPro" id="IPR000719">
    <property type="entry name" value="Prot_kinase_dom"/>
</dbReference>
<dbReference type="OrthoDB" id="4702250at2"/>
<feature type="transmembrane region" description="Helical" evidence="9">
    <location>
        <begin position="299"/>
        <end position="323"/>
    </location>
</feature>
<feature type="compositionally biased region" description="Low complexity" evidence="8">
    <location>
        <begin position="341"/>
        <end position="352"/>
    </location>
</feature>
<keyword evidence="3" id="KW-0808">Transferase</keyword>
<dbReference type="InterPro" id="IPR017441">
    <property type="entry name" value="Protein_kinase_ATP_BS"/>
</dbReference>
<feature type="region of interest" description="Disordered" evidence="8">
    <location>
        <begin position="274"/>
        <end position="294"/>
    </location>
</feature>
<evidence type="ECO:0000256" key="2">
    <source>
        <dbReference type="ARBA" id="ARBA00022527"/>
    </source>
</evidence>
<evidence type="ECO:0000256" key="1">
    <source>
        <dbReference type="ARBA" id="ARBA00012513"/>
    </source>
</evidence>
<evidence type="ECO:0000256" key="5">
    <source>
        <dbReference type="ARBA" id="ARBA00022777"/>
    </source>
</evidence>
<evidence type="ECO:0000313" key="12">
    <source>
        <dbReference type="Proteomes" id="UP000093592"/>
    </source>
</evidence>
<gene>
    <name evidence="11" type="ORF">A5707_06580</name>
</gene>
<sequence>MSLATGATFAGYTIQKILGFGGMGEVYLARHSTLPREVALKVLPAAASADHGLRQRFTAETPTVTTLYHPNIVEVADRGESDGQLWVAMDYVNGISVAQLVADQYPAGMPAGEALTVVAAVAGALDYAHRRGIVHRGVKPTNIVLSDPRDGEQRILLTDFGLARYSGQHRETAAYAAPEQLTGQSIDGRADQYGLAATAYYLFTGGPPPHLGFAPPKLSDRRPDLARLDNVLATAMANNPADRFGRCSEFAAALSERAGGWLGDRSPEAAFTVVDYPDDPEPETAAATAPPSSKRMRRWGLLGSAVGAALLLLVTGLLAGIMIGRKHDASPPQADGPSLPQAPAAIPTSSAPALPPAGRQLDGTYQVDVNRAQQTFNDRPDPQPPNVTTWWAFHSSCTPTGCVATGIQLDDQDHQSPHQSAGLRPLVFDFRDGAWQSRPETLQFPCVGPNGAADKQTMTQVLSLEPQSHGPLRGVMTVTVQTDECGQQGGHIVIPAVAGRLGAVPPAVTVPGVPPVAESPTPSPSSPPPPANPTPPTPGR</sequence>
<dbReference type="RefSeq" id="WP_065015858.1">
    <property type="nucleotide sequence ID" value="NZ_LZKJ01000166.1"/>
</dbReference>
<keyword evidence="9" id="KW-0472">Membrane</keyword>
<proteinExistence type="predicted"/>
<comment type="caution">
    <text evidence="11">The sequence shown here is derived from an EMBL/GenBank/DDBJ whole genome shotgun (WGS) entry which is preliminary data.</text>
</comment>
<evidence type="ECO:0000259" key="10">
    <source>
        <dbReference type="PROSITE" id="PS50011"/>
    </source>
</evidence>
<accession>A0A1A2YY03</accession>
<name>A0A1A2YY03_9MYCO</name>
<evidence type="ECO:0000256" key="6">
    <source>
        <dbReference type="ARBA" id="ARBA00022840"/>
    </source>
</evidence>
<evidence type="ECO:0000256" key="9">
    <source>
        <dbReference type="SAM" id="Phobius"/>
    </source>
</evidence>
<feature type="compositionally biased region" description="Low complexity" evidence="8">
    <location>
        <begin position="508"/>
        <end position="520"/>
    </location>
</feature>
<dbReference type="GO" id="GO:0004674">
    <property type="term" value="F:protein serine/threonine kinase activity"/>
    <property type="evidence" value="ECO:0007669"/>
    <property type="project" value="UniProtKB-KW"/>
</dbReference>
<dbReference type="PROSITE" id="PS50011">
    <property type="entry name" value="PROTEIN_KINASE_DOM"/>
    <property type="match status" value="1"/>
</dbReference>
<feature type="binding site" evidence="7">
    <location>
        <position position="41"/>
    </location>
    <ligand>
        <name>ATP</name>
        <dbReference type="ChEBI" id="CHEBI:30616"/>
    </ligand>
</feature>
<keyword evidence="9" id="KW-1133">Transmembrane helix</keyword>
<evidence type="ECO:0000256" key="4">
    <source>
        <dbReference type="ARBA" id="ARBA00022741"/>
    </source>
</evidence>
<dbReference type="PANTHER" id="PTHR43289:SF6">
    <property type="entry name" value="SERINE_THREONINE-PROTEIN KINASE NEKL-3"/>
    <property type="match status" value="1"/>
</dbReference>
<evidence type="ECO:0000256" key="3">
    <source>
        <dbReference type="ARBA" id="ARBA00022679"/>
    </source>
</evidence>
<dbReference type="Proteomes" id="UP000093592">
    <property type="component" value="Unassembled WGS sequence"/>
</dbReference>
<keyword evidence="2" id="KW-0723">Serine/threonine-protein kinase</keyword>
<organism evidence="11 12">
    <name type="scientific">Mycobacterium kyorinense</name>
    <dbReference type="NCBI Taxonomy" id="487514"/>
    <lineage>
        <taxon>Bacteria</taxon>
        <taxon>Bacillati</taxon>
        <taxon>Actinomycetota</taxon>
        <taxon>Actinomycetes</taxon>
        <taxon>Mycobacteriales</taxon>
        <taxon>Mycobacteriaceae</taxon>
        <taxon>Mycobacterium</taxon>
    </lineage>
</organism>
<dbReference type="EC" id="2.7.11.1" evidence="1"/>
<feature type="region of interest" description="Disordered" evidence="8">
    <location>
        <begin position="328"/>
        <end position="361"/>
    </location>
</feature>
<keyword evidence="9" id="KW-0812">Transmembrane</keyword>
<keyword evidence="4 7" id="KW-0547">Nucleotide-binding</keyword>